<sequence length="237" mass="26183">MGRTGETLEIHNRKIHSSTTFAGCTFALSGPISILNLGATAVVSIHEDTVIETTLYTIQTSDATVDDSVTCNVTSTSPSNTFFKTKETYPGSDVYQILSKAYPGFAHDTCNQYRINIECWDSYGSRASGYLTVNIEDNQSPVFINLAASTRIHVDPATTFAGTAIFTVTTTDAENDNLFYNYTIYNQRTPFNMSANAVVSLHRNISIHEEDGAMYWIYICVYDLHSHVCGNLTVTFT</sequence>
<protein>
    <submittedName>
        <fullName evidence="1">Uncharacterized protein</fullName>
    </submittedName>
</protein>
<evidence type="ECO:0000313" key="1">
    <source>
        <dbReference type="EMBL" id="KAK3602905.1"/>
    </source>
</evidence>
<comment type="caution">
    <text evidence="1">The sequence shown here is derived from an EMBL/GenBank/DDBJ whole genome shotgun (WGS) entry which is preliminary data.</text>
</comment>
<keyword evidence="2" id="KW-1185">Reference proteome</keyword>
<dbReference type="AlphaFoldDB" id="A0AAE0T416"/>
<accession>A0AAE0T416</accession>
<proteinExistence type="predicted"/>
<dbReference type="EMBL" id="JAEAOA010001148">
    <property type="protein sequence ID" value="KAK3602905.1"/>
    <property type="molecule type" value="Genomic_DNA"/>
</dbReference>
<dbReference type="Proteomes" id="UP001195483">
    <property type="component" value="Unassembled WGS sequence"/>
</dbReference>
<evidence type="ECO:0000313" key="2">
    <source>
        <dbReference type="Proteomes" id="UP001195483"/>
    </source>
</evidence>
<feature type="non-terminal residue" evidence="1">
    <location>
        <position position="1"/>
    </location>
</feature>
<organism evidence="1 2">
    <name type="scientific">Potamilus streckersoni</name>
    <dbReference type="NCBI Taxonomy" id="2493646"/>
    <lineage>
        <taxon>Eukaryota</taxon>
        <taxon>Metazoa</taxon>
        <taxon>Spiralia</taxon>
        <taxon>Lophotrochozoa</taxon>
        <taxon>Mollusca</taxon>
        <taxon>Bivalvia</taxon>
        <taxon>Autobranchia</taxon>
        <taxon>Heteroconchia</taxon>
        <taxon>Palaeoheterodonta</taxon>
        <taxon>Unionida</taxon>
        <taxon>Unionoidea</taxon>
        <taxon>Unionidae</taxon>
        <taxon>Ambleminae</taxon>
        <taxon>Lampsilini</taxon>
        <taxon>Potamilus</taxon>
    </lineage>
</organism>
<reference evidence="1" key="1">
    <citation type="journal article" date="2021" name="Genome Biol. Evol.">
        <title>A High-Quality Reference Genome for a Parasitic Bivalve with Doubly Uniparental Inheritance (Bivalvia: Unionida).</title>
        <authorList>
            <person name="Smith C.H."/>
        </authorList>
    </citation>
    <scope>NUCLEOTIDE SEQUENCE</scope>
    <source>
        <strain evidence="1">CHS0354</strain>
    </source>
</reference>
<gene>
    <name evidence="1" type="ORF">CHS0354_018771</name>
</gene>
<reference evidence="1" key="2">
    <citation type="journal article" date="2021" name="Genome Biol. Evol.">
        <title>Developing a high-quality reference genome for a parasitic bivalve with doubly uniparental inheritance (Bivalvia: Unionida).</title>
        <authorList>
            <person name="Smith C.H."/>
        </authorList>
    </citation>
    <scope>NUCLEOTIDE SEQUENCE</scope>
    <source>
        <strain evidence="1">CHS0354</strain>
        <tissue evidence="1">Mantle</tissue>
    </source>
</reference>
<name>A0AAE0T416_9BIVA</name>
<dbReference type="Gene3D" id="2.60.40.60">
    <property type="entry name" value="Cadherins"/>
    <property type="match status" value="1"/>
</dbReference>
<reference evidence="1" key="3">
    <citation type="submission" date="2023-05" db="EMBL/GenBank/DDBJ databases">
        <authorList>
            <person name="Smith C.H."/>
        </authorList>
    </citation>
    <scope>NUCLEOTIDE SEQUENCE</scope>
    <source>
        <strain evidence="1">CHS0354</strain>
        <tissue evidence="1">Mantle</tissue>
    </source>
</reference>